<dbReference type="PROSITE" id="PS50928">
    <property type="entry name" value="ABC_TM1"/>
    <property type="match status" value="1"/>
</dbReference>
<keyword evidence="2 7" id="KW-0813">Transport</keyword>
<dbReference type="GO" id="GO:0005886">
    <property type="term" value="C:plasma membrane"/>
    <property type="evidence" value="ECO:0007669"/>
    <property type="project" value="UniProtKB-SubCell"/>
</dbReference>
<dbReference type="Gene3D" id="1.10.3720.10">
    <property type="entry name" value="MetI-like"/>
    <property type="match status" value="1"/>
</dbReference>
<evidence type="ECO:0000259" key="8">
    <source>
        <dbReference type="PROSITE" id="PS50928"/>
    </source>
</evidence>
<evidence type="ECO:0000256" key="7">
    <source>
        <dbReference type="RuleBase" id="RU363032"/>
    </source>
</evidence>
<dbReference type="Pfam" id="PF12911">
    <property type="entry name" value="OppC_N"/>
    <property type="match status" value="1"/>
</dbReference>
<accession>A0A974BGK4</accession>
<feature type="transmembrane region" description="Helical" evidence="7">
    <location>
        <begin position="215"/>
        <end position="240"/>
    </location>
</feature>
<dbReference type="Pfam" id="PF00528">
    <property type="entry name" value="BPD_transp_1"/>
    <property type="match status" value="1"/>
</dbReference>
<feature type="transmembrane region" description="Helical" evidence="7">
    <location>
        <begin position="136"/>
        <end position="158"/>
    </location>
</feature>
<dbReference type="InterPro" id="IPR035906">
    <property type="entry name" value="MetI-like_sf"/>
</dbReference>
<dbReference type="InterPro" id="IPR050366">
    <property type="entry name" value="BP-dependent_transpt_permease"/>
</dbReference>
<comment type="similarity">
    <text evidence="7">Belongs to the binding-protein-dependent transport system permease family.</text>
</comment>
<keyword evidence="5 7" id="KW-1133">Transmembrane helix</keyword>
<dbReference type="RefSeq" id="WP_179236403.1">
    <property type="nucleotide sequence ID" value="NZ_JACBNQ010000001.1"/>
</dbReference>
<dbReference type="CDD" id="cd06261">
    <property type="entry name" value="TM_PBP2"/>
    <property type="match status" value="1"/>
</dbReference>
<evidence type="ECO:0000313" key="9">
    <source>
        <dbReference type="EMBL" id="NYB72723.1"/>
    </source>
</evidence>
<keyword evidence="3" id="KW-1003">Cell membrane</keyword>
<evidence type="ECO:0000256" key="4">
    <source>
        <dbReference type="ARBA" id="ARBA00022692"/>
    </source>
</evidence>
<dbReference type="EMBL" id="JACBNQ010000001">
    <property type="protein sequence ID" value="NYB72723.1"/>
    <property type="molecule type" value="Genomic_DNA"/>
</dbReference>
<dbReference type="InterPro" id="IPR000515">
    <property type="entry name" value="MetI-like"/>
</dbReference>
<dbReference type="SUPFAM" id="SSF161098">
    <property type="entry name" value="MetI-like"/>
    <property type="match status" value="1"/>
</dbReference>
<dbReference type="PANTHER" id="PTHR43386:SF1">
    <property type="entry name" value="D,D-DIPEPTIDE TRANSPORT SYSTEM PERMEASE PROTEIN DDPC-RELATED"/>
    <property type="match status" value="1"/>
</dbReference>
<keyword evidence="4 7" id="KW-0812">Transmembrane</keyword>
<evidence type="ECO:0000256" key="3">
    <source>
        <dbReference type="ARBA" id="ARBA00022475"/>
    </source>
</evidence>
<dbReference type="AlphaFoldDB" id="A0A974BGK4"/>
<reference evidence="9" key="1">
    <citation type="submission" date="2020-07" db="EMBL/GenBank/DDBJ databases">
        <title>Genomic analysis of a strain of Sedimentibacter Hydroxybenzoicus DSM7310.</title>
        <authorList>
            <person name="Ma S."/>
        </authorList>
    </citation>
    <scope>NUCLEOTIDE SEQUENCE</scope>
    <source>
        <strain evidence="9">DSM 7310</strain>
    </source>
</reference>
<proteinExistence type="inferred from homology"/>
<evidence type="ECO:0000256" key="2">
    <source>
        <dbReference type="ARBA" id="ARBA00022448"/>
    </source>
</evidence>
<comment type="caution">
    <text evidence="9">The sequence shown here is derived from an EMBL/GenBank/DDBJ whole genome shotgun (WGS) entry which is preliminary data.</text>
</comment>
<name>A0A974BGK4_SEDHY</name>
<feature type="domain" description="ABC transmembrane type-1" evidence="8">
    <location>
        <begin position="94"/>
        <end position="283"/>
    </location>
</feature>
<dbReference type="GO" id="GO:0055085">
    <property type="term" value="P:transmembrane transport"/>
    <property type="evidence" value="ECO:0007669"/>
    <property type="project" value="InterPro"/>
</dbReference>
<evidence type="ECO:0000256" key="6">
    <source>
        <dbReference type="ARBA" id="ARBA00023136"/>
    </source>
</evidence>
<dbReference type="Proteomes" id="UP000611629">
    <property type="component" value="Unassembled WGS sequence"/>
</dbReference>
<protein>
    <submittedName>
        <fullName evidence="9">ABC transporter permease</fullName>
    </submittedName>
</protein>
<keyword evidence="10" id="KW-1185">Reference proteome</keyword>
<evidence type="ECO:0000256" key="5">
    <source>
        <dbReference type="ARBA" id="ARBA00022989"/>
    </source>
</evidence>
<feature type="transmembrane region" description="Helical" evidence="7">
    <location>
        <begin position="260"/>
        <end position="282"/>
    </location>
</feature>
<comment type="subcellular location">
    <subcellularLocation>
        <location evidence="1 7">Cell membrane</location>
        <topology evidence="1 7">Multi-pass membrane protein</topology>
    </subcellularLocation>
</comment>
<evidence type="ECO:0000256" key="1">
    <source>
        <dbReference type="ARBA" id="ARBA00004651"/>
    </source>
</evidence>
<gene>
    <name evidence="9" type="ORF">HZF24_01060</name>
</gene>
<evidence type="ECO:0000313" key="10">
    <source>
        <dbReference type="Proteomes" id="UP000611629"/>
    </source>
</evidence>
<feature type="transmembrane region" description="Helical" evidence="7">
    <location>
        <begin position="102"/>
        <end position="124"/>
    </location>
</feature>
<dbReference type="InterPro" id="IPR025966">
    <property type="entry name" value="OppC_N"/>
</dbReference>
<dbReference type="PANTHER" id="PTHR43386">
    <property type="entry name" value="OLIGOPEPTIDE TRANSPORT SYSTEM PERMEASE PROTEIN APPC"/>
    <property type="match status" value="1"/>
</dbReference>
<sequence>MTDIANSKVNKVEIKKRSQLKSVWFRYKKNKMAVAGLILLIILFIIAVSAPLIVPYEKVVEQSMKHRFIKPSSEYWFGTDEYGRDMFARIIWGARYSLSLGVGSIIISLIFGALVGAVSGYYGGRIDSTIMRLMDVLLAIPQTLMAICIVAALGQGVFNLLVAMSASTVPKFVRIVRSSVISLKGEEYIEAARACGTGDFRIIYKHVLPNVIGPIIVQATITMALTVLTISSLSFIGLGVPTPQPEWGTILSDNKAQMRYYPYLTTIPGIAILISVIAMNLIGDGLRDALDPKLKN</sequence>
<keyword evidence="6 7" id="KW-0472">Membrane</keyword>
<organism evidence="9 10">
    <name type="scientific">Sedimentibacter hydroxybenzoicus DSM 7310</name>
    <dbReference type="NCBI Taxonomy" id="1123245"/>
    <lineage>
        <taxon>Bacteria</taxon>
        <taxon>Bacillati</taxon>
        <taxon>Bacillota</taxon>
        <taxon>Tissierellia</taxon>
        <taxon>Sedimentibacter</taxon>
    </lineage>
</organism>
<feature type="transmembrane region" description="Helical" evidence="7">
    <location>
        <begin position="32"/>
        <end position="54"/>
    </location>
</feature>